<dbReference type="OrthoDB" id="9806326at2"/>
<dbReference type="PANTHER" id="PTHR40590:SF1">
    <property type="entry name" value="CYTOPLASMIC PROTEIN"/>
    <property type="match status" value="1"/>
</dbReference>
<feature type="signal peptide" evidence="1">
    <location>
        <begin position="1"/>
        <end position="19"/>
    </location>
</feature>
<evidence type="ECO:0000313" key="2">
    <source>
        <dbReference type="EMBL" id="KCZ85204.1"/>
    </source>
</evidence>
<proteinExistence type="predicted"/>
<dbReference type="Pfam" id="PF01963">
    <property type="entry name" value="TraB_PrgY_gumN"/>
    <property type="match status" value="1"/>
</dbReference>
<sequence>MKRTGWAATAAAAMVLALAGCGGSGTVEDKPDASPAAERAAREARQDALYDAALAAAEASHGSGEPAVWTLADEDTTIRIMGTVHFLRPELDWRSDEIDTALAEADTLVFEADVSSPEAAGEMMDFVSTHALFTDGRQLTSLLDEGETAELKAALDYLGFPLGAMETFRPWYAAVNLSVLQMQKDGFDPSAGVEQVLEREGKAAGKDFAYLETIEEQLGRFANLPDDEQVDFLISSAESVEEGSEMLDVLVDEWEDGDVAGLAALMSNPEMMGSEAIYDALLKERNQDWVPKIEAMLDAPGTVLIAVGAGHLAGEDSVIELLRADGYEVEGP</sequence>
<dbReference type="AlphaFoldDB" id="A0A069E5J3"/>
<dbReference type="InterPro" id="IPR002816">
    <property type="entry name" value="TraB/PrgY/GumN_fam"/>
</dbReference>
<comment type="caution">
    <text evidence="2">The sequence shown here is derived from an EMBL/GenBank/DDBJ whole genome shotgun (WGS) entry which is preliminary data.</text>
</comment>
<feature type="chain" id="PRO_5001660723" evidence="1">
    <location>
        <begin position="20"/>
        <end position="332"/>
    </location>
</feature>
<reference evidence="2 3" key="1">
    <citation type="journal article" date="2014" name="Antonie Van Leeuwenhoek">
        <title>Hyphomonas beringensis sp. nov. and Hyphomonas chukchiensis sp. nov., isolated from surface seawater of the Bering Sea and Chukchi Sea.</title>
        <authorList>
            <person name="Li C."/>
            <person name="Lai Q."/>
            <person name="Li G."/>
            <person name="Dong C."/>
            <person name="Wang J."/>
            <person name="Liao Y."/>
            <person name="Shao Z."/>
        </authorList>
    </citation>
    <scope>NUCLEOTIDE SEQUENCE [LARGE SCALE GENOMIC DNA]</scope>
    <source>
        <strain evidence="2 3">MHS-3</strain>
    </source>
</reference>
<keyword evidence="3" id="KW-1185">Reference proteome</keyword>
<dbReference type="eggNOG" id="COG3735">
    <property type="taxonomic scope" value="Bacteria"/>
</dbReference>
<dbReference type="PROSITE" id="PS51257">
    <property type="entry name" value="PROKAR_LIPOPROTEIN"/>
    <property type="match status" value="1"/>
</dbReference>
<accession>A0A069E5J3</accession>
<protein>
    <submittedName>
        <fullName evidence="2">GumN family protein</fullName>
    </submittedName>
</protein>
<evidence type="ECO:0000313" key="3">
    <source>
        <dbReference type="Proteomes" id="UP000027446"/>
    </source>
</evidence>
<dbReference type="InterPro" id="IPR047111">
    <property type="entry name" value="YbaP-like"/>
</dbReference>
<dbReference type="RefSeq" id="WP_051595959.1">
    <property type="nucleotide sequence ID" value="NZ_ARYH01000001.1"/>
</dbReference>
<dbReference type="PATRIC" id="fig|1280949.3.peg.1211"/>
<organism evidence="2 3">
    <name type="scientific">Hyphomonas adhaerens MHS-3</name>
    <dbReference type="NCBI Taxonomy" id="1280949"/>
    <lineage>
        <taxon>Bacteria</taxon>
        <taxon>Pseudomonadati</taxon>
        <taxon>Pseudomonadota</taxon>
        <taxon>Alphaproteobacteria</taxon>
        <taxon>Hyphomonadales</taxon>
        <taxon>Hyphomonadaceae</taxon>
        <taxon>Hyphomonas</taxon>
    </lineage>
</organism>
<name>A0A069E5J3_9PROT</name>
<dbReference type="EMBL" id="ARYH01000001">
    <property type="protein sequence ID" value="KCZ85204.1"/>
    <property type="molecule type" value="Genomic_DNA"/>
</dbReference>
<dbReference type="PANTHER" id="PTHR40590">
    <property type="entry name" value="CYTOPLASMIC PROTEIN-RELATED"/>
    <property type="match status" value="1"/>
</dbReference>
<gene>
    <name evidence="2" type="ORF">HAD_05965</name>
</gene>
<dbReference type="CDD" id="cd14789">
    <property type="entry name" value="Tiki"/>
    <property type="match status" value="1"/>
</dbReference>
<dbReference type="Proteomes" id="UP000027446">
    <property type="component" value="Unassembled WGS sequence"/>
</dbReference>
<evidence type="ECO:0000256" key="1">
    <source>
        <dbReference type="SAM" id="SignalP"/>
    </source>
</evidence>
<keyword evidence="1" id="KW-0732">Signal</keyword>